<feature type="region of interest" description="Disordered" evidence="1">
    <location>
        <begin position="196"/>
        <end position="225"/>
    </location>
</feature>
<dbReference type="InterPro" id="IPR001005">
    <property type="entry name" value="SANT/Myb"/>
</dbReference>
<evidence type="ECO:0000313" key="3">
    <source>
        <dbReference type="EMBL" id="KAF0737363.1"/>
    </source>
</evidence>
<dbReference type="Pfam" id="PF00249">
    <property type="entry name" value="Myb_DNA-binding"/>
    <property type="match status" value="1"/>
</dbReference>
<comment type="caution">
    <text evidence="3">The sequence shown here is derived from an EMBL/GenBank/DDBJ whole genome shotgun (WGS) entry which is preliminary data.</text>
</comment>
<dbReference type="Gene3D" id="1.10.10.60">
    <property type="entry name" value="Homeodomain-like"/>
    <property type="match status" value="2"/>
</dbReference>
<dbReference type="Proteomes" id="UP000481153">
    <property type="component" value="Unassembled WGS sequence"/>
</dbReference>
<dbReference type="VEuPathDB" id="FungiDB:AeMF1_021732"/>
<dbReference type="AlphaFoldDB" id="A0A6G0XBH1"/>
<feature type="domain" description="SANT" evidence="2">
    <location>
        <begin position="279"/>
        <end position="330"/>
    </location>
</feature>
<dbReference type="InterPro" id="IPR051066">
    <property type="entry name" value="Trans_reg/Corepressor"/>
</dbReference>
<name>A0A6G0XBH1_9STRA</name>
<evidence type="ECO:0000313" key="4">
    <source>
        <dbReference type="Proteomes" id="UP000481153"/>
    </source>
</evidence>
<accession>A0A6G0XBH1</accession>
<keyword evidence="4" id="KW-1185">Reference proteome</keyword>
<dbReference type="PANTHER" id="PTHR16089">
    <property type="entry name" value="REST COREPRESSOR COREST PROTEIN-RELATED"/>
    <property type="match status" value="1"/>
</dbReference>
<dbReference type="InterPro" id="IPR017884">
    <property type="entry name" value="SANT_dom"/>
</dbReference>
<gene>
    <name evidence="3" type="ORF">Ae201684_006531</name>
</gene>
<dbReference type="SUPFAM" id="SSF46689">
    <property type="entry name" value="Homeodomain-like"/>
    <property type="match status" value="2"/>
</dbReference>
<dbReference type="PANTHER" id="PTHR16089:SF40">
    <property type="entry name" value="SUPPRESSOR OF ACTIVATED EGL-4 PROTEIN 1"/>
    <property type="match status" value="1"/>
</dbReference>
<dbReference type="SMART" id="SM00717">
    <property type="entry name" value="SANT"/>
    <property type="match status" value="2"/>
</dbReference>
<protein>
    <recommendedName>
        <fullName evidence="2">SANT domain-containing protein</fullName>
    </recommendedName>
</protein>
<dbReference type="InterPro" id="IPR009057">
    <property type="entry name" value="Homeodomain-like_sf"/>
</dbReference>
<proteinExistence type="predicted"/>
<dbReference type="GO" id="GO:0006357">
    <property type="term" value="P:regulation of transcription by RNA polymerase II"/>
    <property type="evidence" value="ECO:0007669"/>
    <property type="project" value="TreeGrafter"/>
</dbReference>
<reference evidence="3 4" key="1">
    <citation type="submission" date="2019-07" db="EMBL/GenBank/DDBJ databases">
        <title>Genomics analysis of Aphanomyces spp. identifies a new class of oomycete effector associated with host adaptation.</title>
        <authorList>
            <person name="Gaulin E."/>
        </authorList>
    </citation>
    <scope>NUCLEOTIDE SEQUENCE [LARGE SCALE GENOMIC DNA]</scope>
    <source>
        <strain evidence="3 4">ATCC 201684</strain>
    </source>
</reference>
<feature type="domain" description="SANT" evidence="2">
    <location>
        <begin position="97"/>
        <end position="148"/>
    </location>
</feature>
<dbReference type="GO" id="GO:0005667">
    <property type="term" value="C:transcription regulator complex"/>
    <property type="evidence" value="ECO:0007669"/>
    <property type="project" value="TreeGrafter"/>
</dbReference>
<sequence>MAATEESTAQSLRLALQPKRSSKRTLDAVASSKVDAAKRGAAHAAAITRYLNAARALFSPVKHDDTWKSLENPFGFTSALDSTESLRHFKSPLRPPHVLDSWTPYQIALFELGISQFGKKFHMIQQLIPAKSTRDVVLFYYTWKKCGLDKATWGERDAAKDPFGMKRMKKEREAHGIVPTAYDLMSDEDDSTTLAVKQTSLRTQPRRKRSSSASAPPPMSPNPHVTQMKVQETTTEFFAAVRELYAATAPPSVTLDEFDLRLPQKLTLVPMLSVLRPPHVLDAWSPWELGVFECGLRLHGKQFHAISNLLPSKTTQDVVALYYVWKVHSPVYVEMKRSWPPSIFGRFDPTA</sequence>
<dbReference type="EMBL" id="VJMJ01000084">
    <property type="protein sequence ID" value="KAF0737363.1"/>
    <property type="molecule type" value="Genomic_DNA"/>
</dbReference>
<dbReference type="GO" id="GO:0000118">
    <property type="term" value="C:histone deacetylase complex"/>
    <property type="evidence" value="ECO:0007669"/>
    <property type="project" value="TreeGrafter"/>
</dbReference>
<evidence type="ECO:0000259" key="2">
    <source>
        <dbReference type="PROSITE" id="PS51293"/>
    </source>
</evidence>
<evidence type="ECO:0000256" key="1">
    <source>
        <dbReference type="SAM" id="MobiDB-lite"/>
    </source>
</evidence>
<dbReference type="GO" id="GO:0003714">
    <property type="term" value="F:transcription corepressor activity"/>
    <property type="evidence" value="ECO:0007669"/>
    <property type="project" value="TreeGrafter"/>
</dbReference>
<dbReference type="PROSITE" id="PS51293">
    <property type="entry name" value="SANT"/>
    <property type="match status" value="2"/>
</dbReference>
<organism evidence="3 4">
    <name type="scientific">Aphanomyces euteiches</name>
    <dbReference type="NCBI Taxonomy" id="100861"/>
    <lineage>
        <taxon>Eukaryota</taxon>
        <taxon>Sar</taxon>
        <taxon>Stramenopiles</taxon>
        <taxon>Oomycota</taxon>
        <taxon>Saprolegniomycetes</taxon>
        <taxon>Saprolegniales</taxon>
        <taxon>Verrucalvaceae</taxon>
        <taxon>Aphanomyces</taxon>
    </lineage>
</organism>